<protein>
    <submittedName>
        <fullName evidence="2">Acetyltransferase, GNAT family</fullName>
    </submittedName>
</protein>
<reference evidence="2 3" key="1">
    <citation type="submission" date="2016-01" db="EMBL/GenBank/DDBJ databases">
        <authorList>
            <person name="Mitreva M."/>
            <person name="Pepin K.H."/>
            <person name="Mihindukulasuriya K.A."/>
            <person name="Fulton R."/>
            <person name="Fronick C."/>
            <person name="O'Laughlin M."/>
            <person name="Miner T."/>
            <person name="Herter B."/>
            <person name="Rosa B.A."/>
            <person name="Cordes M."/>
            <person name="Tomlinson C."/>
            <person name="Wollam A."/>
            <person name="Palsikar V.B."/>
            <person name="Mardis E.R."/>
            <person name="Wilson R.K."/>
        </authorList>
    </citation>
    <scope>NUCLEOTIDE SEQUENCE [LARGE SCALE GENOMIC DNA]</scope>
    <source>
        <strain evidence="2 3">MJR7738</strain>
    </source>
</reference>
<organism evidence="2 3">
    <name type="scientific">Staphylococcus lugdunensis</name>
    <dbReference type="NCBI Taxonomy" id="28035"/>
    <lineage>
        <taxon>Bacteria</taxon>
        <taxon>Bacillati</taxon>
        <taxon>Bacillota</taxon>
        <taxon>Bacilli</taxon>
        <taxon>Bacillales</taxon>
        <taxon>Staphylococcaceae</taxon>
        <taxon>Staphylococcus</taxon>
    </lineage>
</organism>
<dbReference type="EMBL" id="LRQI01000064">
    <property type="protein sequence ID" value="KXA37880.1"/>
    <property type="molecule type" value="Genomic_DNA"/>
</dbReference>
<accession>A0ABD4EFL9</accession>
<dbReference type="InterPro" id="IPR040549">
    <property type="entry name" value="DUF5613"/>
</dbReference>
<dbReference type="CDD" id="cd04301">
    <property type="entry name" value="NAT_SF"/>
    <property type="match status" value="1"/>
</dbReference>
<dbReference type="InterPro" id="IPR000182">
    <property type="entry name" value="GNAT_dom"/>
</dbReference>
<name>A0ABD4EFL9_STALU</name>
<dbReference type="InterPro" id="IPR016181">
    <property type="entry name" value="Acyl_CoA_acyltransferase"/>
</dbReference>
<dbReference type="AlphaFoldDB" id="A0ABD4EFL9"/>
<sequence length="254" mass="29953">MEELSFEHIAIMGNLFYEDSNKKIYLTPEEPHTYHSNQWIYKQLPNIEEWRRDVQRQQQFHQAHQCTHLAFTFPANHHLDNDWKQILNKEGYQLGVLELYVIESAELARWQTKSDVQIQIVDKDNLEDYLTIYNHFALPFGHRFADESVKRTRIHIQQQYDNVVRLLAYYQNQPAGILDMIVSDEIVEIDGFGVLENYQHQGIGSTLQAYVGQYADTRPVILVADGEDTARDMYLNQGYIYKGFCYQVVKENIK</sequence>
<dbReference type="Pfam" id="PF00583">
    <property type="entry name" value="Acetyltransf_1"/>
    <property type="match status" value="1"/>
</dbReference>
<dbReference type="RefSeq" id="WP_002460103.1">
    <property type="nucleotide sequence ID" value="NZ_JBBLTT010000003.1"/>
</dbReference>
<dbReference type="Gene3D" id="3.40.630.30">
    <property type="match status" value="1"/>
</dbReference>
<evidence type="ECO:0000313" key="2">
    <source>
        <dbReference type="EMBL" id="KXA37880.1"/>
    </source>
</evidence>
<feature type="domain" description="N-acetyltransferase" evidence="1">
    <location>
        <begin position="116"/>
        <end position="254"/>
    </location>
</feature>
<comment type="caution">
    <text evidence="2">The sequence shown here is derived from an EMBL/GenBank/DDBJ whole genome shotgun (WGS) entry which is preliminary data.</text>
</comment>
<evidence type="ECO:0000313" key="3">
    <source>
        <dbReference type="Proteomes" id="UP000070063"/>
    </source>
</evidence>
<evidence type="ECO:0000259" key="1">
    <source>
        <dbReference type="PROSITE" id="PS51186"/>
    </source>
</evidence>
<proteinExistence type="predicted"/>
<dbReference type="PROSITE" id="PS51186">
    <property type="entry name" value="GNAT"/>
    <property type="match status" value="1"/>
</dbReference>
<gene>
    <name evidence="2" type="ORF">HMPREF3225_01512</name>
</gene>
<dbReference type="SUPFAM" id="SSF55729">
    <property type="entry name" value="Acyl-CoA N-acyltransferases (Nat)"/>
    <property type="match status" value="1"/>
</dbReference>
<dbReference type="Pfam" id="PF18467">
    <property type="entry name" value="DUF5613"/>
    <property type="match status" value="1"/>
</dbReference>
<dbReference type="Proteomes" id="UP000070063">
    <property type="component" value="Unassembled WGS sequence"/>
</dbReference>